<accession>A0A4Y8Q1N9</accession>
<evidence type="ECO:0000313" key="12">
    <source>
        <dbReference type="Proteomes" id="UP000298246"/>
    </source>
</evidence>
<evidence type="ECO:0000313" key="11">
    <source>
        <dbReference type="EMBL" id="TFE87292.1"/>
    </source>
</evidence>
<dbReference type="Proteomes" id="UP000298246">
    <property type="component" value="Unassembled WGS sequence"/>
</dbReference>
<evidence type="ECO:0000259" key="9">
    <source>
        <dbReference type="Pfam" id="PF10141"/>
    </source>
</evidence>
<name>A0A4Y8Q1N9_9BACL</name>
<dbReference type="InterPro" id="IPR004610">
    <property type="entry name" value="RecJ"/>
</dbReference>
<evidence type="ECO:0000259" key="8">
    <source>
        <dbReference type="Pfam" id="PF02272"/>
    </source>
</evidence>
<dbReference type="Pfam" id="PF17768">
    <property type="entry name" value="RecJ_OB"/>
    <property type="match status" value="1"/>
</dbReference>
<evidence type="ECO:0000256" key="1">
    <source>
        <dbReference type="ARBA" id="ARBA00005915"/>
    </source>
</evidence>
<dbReference type="Gene3D" id="3.10.310.30">
    <property type="match status" value="1"/>
</dbReference>
<dbReference type="Pfam" id="PF01368">
    <property type="entry name" value="DHH"/>
    <property type="match status" value="1"/>
</dbReference>
<dbReference type="InterPro" id="IPR051673">
    <property type="entry name" value="SSDNA_exonuclease_RecJ"/>
</dbReference>
<proteinExistence type="inferred from homology"/>
<feature type="domain" description="DHHA1" evidence="8">
    <location>
        <begin position="347"/>
        <end position="440"/>
    </location>
</feature>
<keyword evidence="6" id="KW-0175">Coiled coil</keyword>
<evidence type="ECO:0000256" key="3">
    <source>
        <dbReference type="ARBA" id="ARBA00022722"/>
    </source>
</evidence>
<dbReference type="Pfam" id="PF02272">
    <property type="entry name" value="DHHA1"/>
    <property type="match status" value="1"/>
</dbReference>
<dbReference type="Gene3D" id="3.90.1640.30">
    <property type="match status" value="1"/>
</dbReference>
<dbReference type="SUPFAM" id="SSF64182">
    <property type="entry name" value="DHH phosphoesterases"/>
    <property type="match status" value="1"/>
</dbReference>
<dbReference type="Pfam" id="PF10141">
    <property type="entry name" value="ssDNA-exonuc_C"/>
    <property type="match status" value="1"/>
</dbReference>
<dbReference type="AlphaFoldDB" id="A0A4Y8Q1N9"/>
<evidence type="ECO:0000256" key="5">
    <source>
        <dbReference type="ARBA" id="ARBA00022839"/>
    </source>
</evidence>
<dbReference type="EMBL" id="MYFO01000014">
    <property type="protein sequence ID" value="TFE87292.1"/>
    <property type="molecule type" value="Genomic_DNA"/>
</dbReference>
<evidence type="ECO:0000259" key="7">
    <source>
        <dbReference type="Pfam" id="PF01368"/>
    </source>
</evidence>
<keyword evidence="5 11" id="KW-0269">Exonuclease</keyword>
<keyword evidence="4" id="KW-0378">Hydrolase</keyword>
<evidence type="ECO:0000256" key="2">
    <source>
        <dbReference type="ARBA" id="ARBA00019841"/>
    </source>
</evidence>
<sequence>MLAPKARWSIGEAEADVIETLSRELKVDPLVARILALRGISSIDEAERFINGGKEHFHDPFLLDGMQPAVARIREALDEQQLIRVYGDYDADGVSSTSLMVHLLRGLGARFDTYIPHRVREGYGLNREAVERARDAGVALVITVDTGISAVDEVAYIRELGMDVIVTDHHEPPEKLPEALAVINPKKPGCPYPYKQLAGVGVALKLAHALLGRLPEELLELAAIGTVADLMPLTDENRLIVKLGLARMQAYAYAGIRALIAASGIERKEITASHIGFSLAPRINASGRLEDAADAVTLLTTDDELQAERIAYELDELNKERQRIVEDITKEAVEAAEAQRALGLDKAIVVASEGWNVGVIGIVASRLVERFYRPAIVLGIDPATGMAKGSARSIHGFDMYKALTQCEAWLDHYGGHQAAAGMSLNRDDLPAFAAKLNELAAAWLSDEDLVPLLKADAACSLSEVPISSIEGLERLAPYGMGNPTPRFVFTDLTLGEIRTMGKEKQHLKLALSQAQAETAAAVEAVGFGKGCLSGLMAPAARLDVLGELSINEWNGVRKPQILLQDLRIPHFQLFDWRGATQMELKLAGLTAALAAAPGDGAPPAVVLFAEADQAGYAKAALPDKESLPLYVLQADGTPRPANAEGERHDLAALPDVVLYSAPGSVEQLRSVVRAARSMARCYAVFAELRPMAAGAMPSRDTFKLVYGTLLKQGGWDVYDRALMQAFSKRSGLSPAMIEFILQVFEELGFIGRSGSRYQPHDAPVKKDLSTSRLYREREGRQEVESLLLYASAKELEQWIVAHKEKEKMEEWA</sequence>
<comment type="similarity">
    <text evidence="1">Belongs to the RecJ family.</text>
</comment>
<protein>
    <recommendedName>
        <fullName evidence="2">Single-stranded-DNA-specific exonuclease RecJ</fullName>
    </recommendedName>
</protein>
<feature type="coiled-coil region" evidence="6">
    <location>
        <begin position="307"/>
        <end position="334"/>
    </location>
</feature>
<evidence type="ECO:0000256" key="6">
    <source>
        <dbReference type="SAM" id="Coils"/>
    </source>
</evidence>
<dbReference type="OrthoDB" id="9809852at2"/>
<dbReference type="PANTHER" id="PTHR30255:SF2">
    <property type="entry name" value="SINGLE-STRANDED-DNA-SPECIFIC EXONUCLEASE RECJ"/>
    <property type="match status" value="1"/>
</dbReference>
<feature type="domain" description="DDH" evidence="7">
    <location>
        <begin position="83"/>
        <end position="226"/>
    </location>
</feature>
<gene>
    <name evidence="11" type="ORF">B5M42_12655</name>
</gene>
<dbReference type="NCBIfam" id="TIGR00644">
    <property type="entry name" value="recJ"/>
    <property type="match status" value="1"/>
</dbReference>
<feature type="domain" description="RecJ OB" evidence="10">
    <location>
        <begin position="456"/>
        <end position="565"/>
    </location>
</feature>
<dbReference type="InterPro" id="IPR041122">
    <property type="entry name" value="RecJ_OB"/>
</dbReference>
<dbReference type="InterPro" id="IPR018779">
    <property type="entry name" value="RecJ_C"/>
</dbReference>
<organism evidence="11 12">
    <name type="scientific">Paenibacillus athensensis</name>
    <dbReference type="NCBI Taxonomy" id="1967502"/>
    <lineage>
        <taxon>Bacteria</taxon>
        <taxon>Bacillati</taxon>
        <taxon>Bacillota</taxon>
        <taxon>Bacilli</taxon>
        <taxon>Bacillales</taxon>
        <taxon>Paenibacillaceae</taxon>
        <taxon>Paenibacillus</taxon>
    </lineage>
</organism>
<dbReference type="GO" id="GO:0003676">
    <property type="term" value="F:nucleic acid binding"/>
    <property type="evidence" value="ECO:0007669"/>
    <property type="project" value="InterPro"/>
</dbReference>
<dbReference type="GO" id="GO:0006310">
    <property type="term" value="P:DNA recombination"/>
    <property type="evidence" value="ECO:0007669"/>
    <property type="project" value="InterPro"/>
</dbReference>
<keyword evidence="3" id="KW-0540">Nuclease</keyword>
<dbReference type="PANTHER" id="PTHR30255">
    <property type="entry name" value="SINGLE-STRANDED-DNA-SPECIFIC EXONUCLEASE RECJ"/>
    <property type="match status" value="1"/>
</dbReference>
<comment type="caution">
    <text evidence="11">The sequence shown here is derived from an EMBL/GenBank/DDBJ whole genome shotgun (WGS) entry which is preliminary data.</text>
</comment>
<evidence type="ECO:0000256" key="4">
    <source>
        <dbReference type="ARBA" id="ARBA00022801"/>
    </source>
</evidence>
<feature type="domain" description="Single-stranded-DNA-specific exonuclease RecJ C-terminal" evidence="9">
    <location>
        <begin position="572"/>
        <end position="799"/>
    </location>
</feature>
<reference evidence="11 12" key="1">
    <citation type="submission" date="2017-03" db="EMBL/GenBank/DDBJ databases">
        <title>Isolation of Levoglucosan Utilizing Bacteria.</title>
        <authorList>
            <person name="Arya A.S."/>
        </authorList>
    </citation>
    <scope>NUCLEOTIDE SEQUENCE [LARGE SCALE GENOMIC DNA]</scope>
    <source>
        <strain evidence="11 12">MEC069</strain>
    </source>
</reference>
<dbReference type="GO" id="GO:0008409">
    <property type="term" value="F:5'-3' exonuclease activity"/>
    <property type="evidence" value="ECO:0007669"/>
    <property type="project" value="InterPro"/>
</dbReference>
<keyword evidence="12" id="KW-1185">Reference proteome</keyword>
<dbReference type="GO" id="GO:0006281">
    <property type="term" value="P:DNA repair"/>
    <property type="evidence" value="ECO:0007669"/>
    <property type="project" value="InterPro"/>
</dbReference>
<dbReference type="InterPro" id="IPR001667">
    <property type="entry name" value="DDH_dom"/>
</dbReference>
<dbReference type="InterPro" id="IPR003156">
    <property type="entry name" value="DHHA1_dom"/>
</dbReference>
<dbReference type="RefSeq" id="WP_134753354.1">
    <property type="nucleotide sequence ID" value="NZ_MYFO02000002.1"/>
</dbReference>
<evidence type="ECO:0000259" key="10">
    <source>
        <dbReference type="Pfam" id="PF17768"/>
    </source>
</evidence>
<dbReference type="InterPro" id="IPR038763">
    <property type="entry name" value="DHH_sf"/>
</dbReference>